<evidence type="ECO:0000313" key="2">
    <source>
        <dbReference type="Proteomes" id="UP001056120"/>
    </source>
</evidence>
<evidence type="ECO:0000313" key="1">
    <source>
        <dbReference type="EMBL" id="KAI3807342.1"/>
    </source>
</evidence>
<sequence length="127" mass="13889">MVEKLGGGRVVWLKKGGRGGEVAVLLEMVFFFNFKETDPICITSSPYDSTIAFANPNRTLTNAHPGRNMCTLMEKSPVQFAGPGLCSLLPEARSKGCSDPVIGEEGRETCDGSGGEERSHHRFKRER</sequence>
<organism evidence="1 2">
    <name type="scientific">Smallanthus sonchifolius</name>
    <dbReference type="NCBI Taxonomy" id="185202"/>
    <lineage>
        <taxon>Eukaryota</taxon>
        <taxon>Viridiplantae</taxon>
        <taxon>Streptophyta</taxon>
        <taxon>Embryophyta</taxon>
        <taxon>Tracheophyta</taxon>
        <taxon>Spermatophyta</taxon>
        <taxon>Magnoliopsida</taxon>
        <taxon>eudicotyledons</taxon>
        <taxon>Gunneridae</taxon>
        <taxon>Pentapetalae</taxon>
        <taxon>asterids</taxon>
        <taxon>campanulids</taxon>
        <taxon>Asterales</taxon>
        <taxon>Asteraceae</taxon>
        <taxon>Asteroideae</taxon>
        <taxon>Heliantheae alliance</taxon>
        <taxon>Millerieae</taxon>
        <taxon>Smallanthus</taxon>
    </lineage>
</organism>
<proteinExistence type="predicted"/>
<protein>
    <submittedName>
        <fullName evidence="1">Uncharacterized protein</fullName>
    </submittedName>
</protein>
<keyword evidence="2" id="KW-1185">Reference proteome</keyword>
<accession>A0ACB9IJT7</accession>
<gene>
    <name evidence="1" type="ORF">L1987_23268</name>
</gene>
<reference evidence="1 2" key="2">
    <citation type="journal article" date="2022" name="Mol. Ecol. Resour.">
        <title>The genomes of chicory, endive, great burdock and yacon provide insights into Asteraceae paleo-polyploidization history and plant inulin production.</title>
        <authorList>
            <person name="Fan W."/>
            <person name="Wang S."/>
            <person name="Wang H."/>
            <person name="Wang A."/>
            <person name="Jiang F."/>
            <person name="Liu H."/>
            <person name="Zhao H."/>
            <person name="Xu D."/>
            <person name="Zhang Y."/>
        </authorList>
    </citation>
    <scope>NUCLEOTIDE SEQUENCE [LARGE SCALE GENOMIC DNA]</scope>
    <source>
        <strain evidence="2">cv. Yunnan</strain>
        <tissue evidence="1">Leaves</tissue>
    </source>
</reference>
<dbReference type="EMBL" id="CM042025">
    <property type="protein sequence ID" value="KAI3807342.1"/>
    <property type="molecule type" value="Genomic_DNA"/>
</dbReference>
<reference evidence="2" key="1">
    <citation type="journal article" date="2022" name="Mol. Ecol. Resour.">
        <title>The genomes of chicory, endive, great burdock and yacon provide insights into Asteraceae palaeo-polyploidization history and plant inulin production.</title>
        <authorList>
            <person name="Fan W."/>
            <person name="Wang S."/>
            <person name="Wang H."/>
            <person name="Wang A."/>
            <person name="Jiang F."/>
            <person name="Liu H."/>
            <person name="Zhao H."/>
            <person name="Xu D."/>
            <person name="Zhang Y."/>
        </authorList>
    </citation>
    <scope>NUCLEOTIDE SEQUENCE [LARGE SCALE GENOMIC DNA]</scope>
    <source>
        <strain evidence="2">cv. Yunnan</strain>
    </source>
</reference>
<dbReference type="Proteomes" id="UP001056120">
    <property type="component" value="Linkage Group LG08"/>
</dbReference>
<comment type="caution">
    <text evidence="1">The sequence shown here is derived from an EMBL/GenBank/DDBJ whole genome shotgun (WGS) entry which is preliminary data.</text>
</comment>
<name>A0ACB9IJT7_9ASTR</name>